<feature type="region of interest" description="Disordered" evidence="9">
    <location>
        <begin position="731"/>
        <end position="818"/>
    </location>
</feature>
<feature type="compositionally biased region" description="Basic and acidic residues" evidence="9">
    <location>
        <begin position="372"/>
        <end position="382"/>
    </location>
</feature>
<feature type="compositionally biased region" description="Low complexity" evidence="9">
    <location>
        <begin position="775"/>
        <end position="791"/>
    </location>
</feature>
<comment type="catalytic activity">
    <reaction evidence="8">
        <text>L-lysyl(4)-[histone H3] + 3 S-adenosyl-L-methionine = N(6),N(6),N(6)-trimethyl-L-lysyl(4)-[histone H3] + 3 S-adenosyl-L-homocysteine + 3 H(+)</text>
        <dbReference type="Rhea" id="RHEA:60260"/>
        <dbReference type="Rhea" id="RHEA-COMP:15537"/>
        <dbReference type="Rhea" id="RHEA-COMP:15547"/>
        <dbReference type="ChEBI" id="CHEBI:15378"/>
        <dbReference type="ChEBI" id="CHEBI:29969"/>
        <dbReference type="ChEBI" id="CHEBI:57856"/>
        <dbReference type="ChEBI" id="CHEBI:59789"/>
        <dbReference type="ChEBI" id="CHEBI:61961"/>
        <dbReference type="EC" id="2.1.1.354"/>
    </reaction>
</comment>
<keyword evidence="7" id="KW-0539">Nucleus</keyword>
<proteinExistence type="predicted"/>
<evidence type="ECO:0000256" key="9">
    <source>
        <dbReference type="SAM" id="MobiDB-lite"/>
    </source>
</evidence>
<comment type="subcellular location">
    <subcellularLocation>
        <location evidence="1">Nucleus</location>
    </subcellularLocation>
</comment>
<name>A0A9P5NHT3_GYMJU</name>
<evidence type="ECO:0000256" key="6">
    <source>
        <dbReference type="ARBA" id="ARBA00022853"/>
    </source>
</evidence>
<evidence type="ECO:0000256" key="1">
    <source>
        <dbReference type="ARBA" id="ARBA00004123"/>
    </source>
</evidence>
<keyword evidence="5" id="KW-0949">S-adenosyl-L-methionine</keyword>
<keyword evidence="6" id="KW-0156">Chromatin regulator</keyword>
<feature type="region of interest" description="Disordered" evidence="9">
    <location>
        <begin position="127"/>
        <end position="166"/>
    </location>
</feature>
<dbReference type="EMBL" id="JADNYJ010000110">
    <property type="protein sequence ID" value="KAF8884232.1"/>
    <property type="molecule type" value="Genomic_DNA"/>
</dbReference>
<dbReference type="Pfam" id="PF00856">
    <property type="entry name" value="SET"/>
    <property type="match status" value="1"/>
</dbReference>
<evidence type="ECO:0000256" key="8">
    <source>
        <dbReference type="ARBA" id="ARBA00047571"/>
    </source>
</evidence>
<evidence type="ECO:0000313" key="11">
    <source>
        <dbReference type="EMBL" id="KAF8884232.1"/>
    </source>
</evidence>
<dbReference type="GO" id="GO:0140999">
    <property type="term" value="F:histone H3K4 trimethyltransferase activity"/>
    <property type="evidence" value="ECO:0007669"/>
    <property type="project" value="UniProtKB-EC"/>
</dbReference>
<keyword evidence="12" id="KW-1185">Reference proteome</keyword>
<dbReference type="PANTHER" id="PTHR45814:SF2">
    <property type="entry name" value="HISTONE-LYSINE N-METHYLTRANSFERASE SETD1"/>
    <property type="match status" value="1"/>
</dbReference>
<feature type="region of interest" description="Disordered" evidence="9">
    <location>
        <begin position="372"/>
        <end position="400"/>
    </location>
</feature>
<evidence type="ECO:0000256" key="5">
    <source>
        <dbReference type="ARBA" id="ARBA00022691"/>
    </source>
</evidence>
<dbReference type="OrthoDB" id="308383at2759"/>
<dbReference type="EC" id="2.1.1.354" evidence="2"/>
<accession>A0A9P5NHT3</accession>
<comment type="caution">
    <text evidence="11">The sequence shown here is derived from an EMBL/GenBank/DDBJ whole genome shotgun (WGS) entry which is preliminary data.</text>
</comment>
<feature type="compositionally biased region" description="Acidic residues" evidence="9">
    <location>
        <begin position="680"/>
        <end position="689"/>
    </location>
</feature>
<dbReference type="Gene3D" id="2.170.270.10">
    <property type="entry name" value="SET domain"/>
    <property type="match status" value="1"/>
</dbReference>
<feature type="region of interest" description="Disordered" evidence="9">
    <location>
        <begin position="59"/>
        <end position="98"/>
    </location>
</feature>
<protein>
    <recommendedName>
        <fullName evidence="2">[histone H3]-lysine(4) N-trimethyltransferase</fullName>
        <ecNumber evidence="2">2.1.1.354</ecNumber>
    </recommendedName>
</protein>
<evidence type="ECO:0000313" key="12">
    <source>
        <dbReference type="Proteomes" id="UP000724874"/>
    </source>
</evidence>
<evidence type="ECO:0000256" key="3">
    <source>
        <dbReference type="ARBA" id="ARBA00022603"/>
    </source>
</evidence>
<dbReference type="InterPro" id="IPR044570">
    <property type="entry name" value="Set1-like"/>
</dbReference>
<feature type="region of interest" description="Disordered" evidence="9">
    <location>
        <begin position="668"/>
        <end position="703"/>
    </location>
</feature>
<feature type="compositionally biased region" description="Pro residues" evidence="9">
    <location>
        <begin position="426"/>
        <end position="441"/>
    </location>
</feature>
<dbReference type="InterPro" id="IPR001214">
    <property type="entry name" value="SET_dom"/>
</dbReference>
<gene>
    <name evidence="11" type="ORF">CPB84DRAFT_1789433</name>
</gene>
<dbReference type="SUPFAM" id="SSF82199">
    <property type="entry name" value="SET domain"/>
    <property type="match status" value="1"/>
</dbReference>
<feature type="compositionally biased region" description="Basic and acidic residues" evidence="9">
    <location>
        <begin position="668"/>
        <end position="679"/>
    </location>
</feature>
<evidence type="ECO:0000256" key="4">
    <source>
        <dbReference type="ARBA" id="ARBA00022679"/>
    </source>
</evidence>
<feature type="domain" description="SET" evidence="10">
    <location>
        <begin position="931"/>
        <end position="1049"/>
    </location>
</feature>
<keyword evidence="4" id="KW-0808">Transferase</keyword>
<feature type="compositionally biased region" description="Basic residues" evidence="9">
    <location>
        <begin position="744"/>
        <end position="753"/>
    </location>
</feature>
<feature type="compositionally biased region" description="Low complexity" evidence="9">
    <location>
        <begin position="82"/>
        <end position="97"/>
    </location>
</feature>
<organism evidence="11 12">
    <name type="scientific">Gymnopilus junonius</name>
    <name type="common">Spectacular rustgill mushroom</name>
    <name type="synonym">Gymnopilus spectabilis subsp. junonius</name>
    <dbReference type="NCBI Taxonomy" id="109634"/>
    <lineage>
        <taxon>Eukaryota</taxon>
        <taxon>Fungi</taxon>
        <taxon>Dikarya</taxon>
        <taxon>Basidiomycota</taxon>
        <taxon>Agaricomycotina</taxon>
        <taxon>Agaricomycetes</taxon>
        <taxon>Agaricomycetidae</taxon>
        <taxon>Agaricales</taxon>
        <taxon>Agaricineae</taxon>
        <taxon>Hymenogastraceae</taxon>
        <taxon>Gymnopilus</taxon>
    </lineage>
</organism>
<feature type="region of interest" description="Disordered" evidence="9">
    <location>
        <begin position="419"/>
        <end position="453"/>
    </location>
</feature>
<dbReference type="GO" id="GO:0048188">
    <property type="term" value="C:Set1C/COMPASS complex"/>
    <property type="evidence" value="ECO:0007669"/>
    <property type="project" value="TreeGrafter"/>
</dbReference>
<keyword evidence="3" id="KW-0489">Methyltransferase</keyword>
<evidence type="ECO:0000256" key="2">
    <source>
        <dbReference type="ARBA" id="ARBA00012182"/>
    </source>
</evidence>
<feature type="compositionally biased region" description="Pro residues" evidence="9">
    <location>
        <begin position="144"/>
        <end position="161"/>
    </location>
</feature>
<feature type="compositionally biased region" description="Pro residues" evidence="9">
    <location>
        <begin position="804"/>
        <end position="814"/>
    </location>
</feature>
<evidence type="ECO:0000259" key="10">
    <source>
        <dbReference type="PROSITE" id="PS50280"/>
    </source>
</evidence>
<reference evidence="11" key="1">
    <citation type="submission" date="2020-11" db="EMBL/GenBank/DDBJ databases">
        <authorList>
            <consortium name="DOE Joint Genome Institute"/>
            <person name="Ahrendt S."/>
            <person name="Riley R."/>
            <person name="Andreopoulos W."/>
            <person name="LaButti K."/>
            <person name="Pangilinan J."/>
            <person name="Ruiz-duenas F.J."/>
            <person name="Barrasa J.M."/>
            <person name="Sanchez-Garcia M."/>
            <person name="Camarero S."/>
            <person name="Miyauchi S."/>
            <person name="Serrano A."/>
            <person name="Linde D."/>
            <person name="Babiker R."/>
            <person name="Drula E."/>
            <person name="Ayuso-Fernandez I."/>
            <person name="Pacheco R."/>
            <person name="Padilla G."/>
            <person name="Ferreira P."/>
            <person name="Barriuso J."/>
            <person name="Kellner H."/>
            <person name="Castanera R."/>
            <person name="Alfaro M."/>
            <person name="Ramirez L."/>
            <person name="Pisabarro A.G."/>
            <person name="Kuo A."/>
            <person name="Tritt A."/>
            <person name="Lipzen A."/>
            <person name="He G."/>
            <person name="Yan M."/>
            <person name="Ng V."/>
            <person name="Cullen D."/>
            <person name="Martin F."/>
            <person name="Rosso M.-N."/>
            <person name="Henrissat B."/>
            <person name="Hibbett D."/>
            <person name="Martinez A.T."/>
            <person name="Grigoriev I.V."/>
        </authorList>
    </citation>
    <scope>NUCLEOTIDE SEQUENCE</scope>
    <source>
        <strain evidence="11">AH 44721</strain>
    </source>
</reference>
<evidence type="ECO:0000256" key="7">
    <source>
        <dbReference type="ARBA" id="ARBA00023242"/>
    </source>
</evidence>
<dbReference type="AlphaFoldDB" id="A0A9P5NHT3"/>
<dbReference type="Proteomes" id="UP000724874">
    <property type="component" value="Unassembled WGS sequence"/>
</dbReference>
<dbReference type="InterPro" id="IPR046341">
    <property type="entry name" value="SET_dom_sf"/>
</dbReference>
<dbReference type="GO" id="GO:0032259">
    <property type="term" value="P:methylation"/>
    <property type="evidence" value="ECO:0007669"/>
    <property type="project" value="UniProtKB-KW"/>
</dbReference>
<dbReference type="PROSITE" id="PS50280">
    <property type="entry name" value="SET"/>
    <property type="match status" value="1"/>
</dbReference>
<dbReference type="PANTHER" id="PTHR45814">
    <property type="entry name" value="HISTONE-LYSINE N-METHYLTRANSFERASE SETD1"/>
    <property type="match status" value="1"/>
</dbReference>
<dbReference type="SMART" id="SM00317">
    <property type="entry name" value="SET"/>
    <property type="match status" value="1"/>
</dbReference>
<sequence>MFLLHRYLLQNLPRHHHLQNCPATTTSICTFNIFATSFASNNISTSATSATYTIRSASSFDRGASSSPGRTNAFPRRRRGNGNHSSSTLLSRPSSRLRSCKTFPPSTACFTSLGSFFLQSLKGLFRSHRPSERTQSPKKRRSPTPQPPPPPPPPPPLPSWPPAQSEYSPGRAFKVLFDPAVDSASSSYTLFQYPNTRLPSYYRGLIEHVRKHSKGKGKEILYRYEGEVLRPGPDEMDIGDMKEDEVVPSDPRKNTSIRRPSLIRRVNTELIPLKYEYDVNSTGPPPLPNTVPSLSFEPQIDKENGSALGIVFVKFQTHEEAKRCVEREHGRKGGIGALGVSMMKPGEVEEWKVVFDGEGVKLKAVLKELDERKKKEREDKRKGVNGGSSGPSSIPNGLKSSAYSHEWDWNTTIWDASSMQQRPVGPNGPPAHPKCSLPPRPSASVVSAAGPTTSPTSLGLTGIGFTTQRHIHANNLKDLRPVSAVLQRARAKAAAMHSKPSQSKSATMQKKLAQATKGVLAVYQEEEERTMMTMMGADKSAADGRRKGRRWTFLTDHTGLYVPFEERCGAAVQQQSSATRRLGMQSEKAHWDDVELVEAAQKMVVQELRICWRRTSLNRIVAHDLKKIWQEEKSKSTSTFNKQLKPLERKGLKGLSFKKAKKVVVVEVEEKQEPEQGQEREEEEEESEIDERPKKKRKTDMIKKPARKVIDEEDLESEEEDEEDLARLAALAQNGRPSVLPQKIAKRRKRKNQRRQEIQESSARARVACSDQLRLDSALESSLSPSRSPTPVVIQPKQRRKRPLTPPPTPPPDPSLRISAKTMKTYITPNLPYPGEMPSQEKLQAPAAPADPDVLTFRKHLTGSARTEGYYKITHAEKAATCCKCTSIVDEPQPQHITSSRSTVQRAVALSKGETANELTFKFNQLQTRKKHLRFARSPIHDWGLYAMEKISRGEMVIEYVGEIIRAQVAGQREKAYERQGIGSSYLFRIDEDLVVDATKKGNLGCSLINHSCDPNCTAKIITISGEKKIVIYAKQDIELGDEITYDYHFPFEQDKIPCRGFLN</sequence>